<gene>
    <name evidence="3" type="ORF">MNBD_GAMMA05-985</name>
</gene>
<dbReference type="GO" id="GO:0009244">
    <property type="term" value="P:lipopolysaccharide core region biosynthetic process"/>
    <property type="evidence" value="ECO:0007669"/>
    <property type="project" value="TreeGrafter"/>
</dbReference>
<dbReference type="PANTHER" id="PTHR30160">
    <property type="entry name" value="TETRAACYLDISACCHARIDE 4'-KINASE-RELATED"/>
    <property type="match status" value="1"/>
</dbReference>
<evidence type="ECO:0000256" key="1">
    <source>
        <dbReference type="ARBA" id="ARBA00022676"/>
    </source>
</evidence>
<dbReference type="PANTHER" id="PTHR30160:SF21">
    <property type="entry name" value="LIPOPOLYSACCHARIDE CORE HEPTOSYLTRANSFERASE OPSX"/>
    <property type="match status" value="1"/>
</dbReference>
<dbReference type="EMBL" id="UOFE01000013">
    <property type="protein sequence ID" value="VAW51111.1"/>
    <property type="molecule type" value="Genomic_DNA"/>
</dbReference>
<dbReference type="InterPro" id="IPR002201">
    <property type="entry name" value="Glyco_trans_9"/>
</dbReference>
<dbReference type="Pfam" id="PF01075">
    <property type="entry name" value="Glyco_transf_9"/>
    <property type="match status" value="1"/>
</dbReference>
<organism evidence="3">
    <name type="scientific">hydrothermal vent metagenome</name>
    <dbReference type="NCBI Taxonomy" id="652676"/>
    <lineage>
        <taxon>unclassified sequences</taxon>
        <taxon>metagenomes</taxon>
        <taxon>ecological metagenomes</taxon>
    </lineage>
</organism>
<dbReference type="GO" id="GO:0008713">
    <property type="term" value="F:ADP-heptose-lipopolysaccharide heptosyltransferase activity"/>
    <property type="evidence" value="ECO:0007669"/>
    <property type="project" value="TreeGrafter"/>
</dbReference>
<name>A0A3B0W727_9ZZZZ</name>
<dbReference type="GO" id="GO:0005829">
    <property type="term" value="C:cytosol"/>
    <property type="evidence" value="ECO:0007669"/>
    <property type="project" value="TreeGrafter"/>
</dbReference>
<keyword evidence="1" id="KW-0328">Glycosyltransferase</keyword>
<dbReference type="AlphaFoldDB" id="A0A3B0W727"/>
<accession>A0A3B0W727</accession>
<dbReference type="CDD" id="cd03789">
    <property type="entry name" value="GT9_LPS_heptosyltransferase"/>
    <property type="match status" value="1"/>
</dbReference>
<evidence type="ECO:0000256" key="2">
    <source>
        <dbReference type="ARBA" id="ARBA00022679"/>
    </source>
</evidence>
<sequence length="353" mass="39651">MSLIFDKAPKSLCILRLSAIGDVTHVLPVIRTLQNHWPETKLTWIIGKAEASLVDDIEGIEFIVFDKSEGRQAYFRLRKTLKGRRFDVLLHMQAALRASIASLFIRADIKVGFDKNRSRDFQHWFSKKQISGDSRVHVIDTFFQFLKTLGIDQQVLQWNIPTSHEDKIFAAETLENKPSLVINPCTSVRGNNWRNWKIERYAAVIDYAASTYKLHTVLTGGPAIEEREFGEAIIAKANAPVNNMIGCSSLKQLQAILGAAEVVIAPDTGPAHMAAATGVPVIGLYASSNPLRTGPYNSLKWTVNKYPQALMQYDNQDVQTAKWGQRVRAADVMNLIKVVDVTMMLDEVMHRTM</sequence>
<reference evidence="3" key="1">
    <citation type="submission" date="2018-06" db="EMBL/GenBank/DDBJ databases">
        <authorList>
            <person name="Zhirakovskaya E."/>
        </authorList>
    </citation>
    <scope>NUCLEOTIDE SEQUENCE</scope>
</reference>
<dbReference type="Gene3D" id="3.40.50.2000">
    <property type="entry name" value="Glycogen Phosphorylase B"/>
    <property type="match status" value="2"/>
</dbReference>
<protein>
    <submittedName>
        <fullName evidence="3">ADP-heptose--lipooligosaccharide heptosyltransferase II</fullName>
    </submittedName>
</protein>
<proteinExistence type="predicted"/>
<dbReference type="InterPro" id="IPR051199">
    <property type="entry name" value="LPS_LOS_Heptosyltrfase"/>
</dbReference>
<dbReference type="SUPFAM" id="SSF53756">
    <property type="entry name" value="UDP-Glycosyltransferase/glycogen phosphorylase"/>
    <property type="match status" value="1"/>
</dbReference>
<keyword evidence="2 3" id="KW-0808">Transferase</keyword>
<evidence type="ECO:0000313" key="3">
    <source>
        <dbReference type="EMBL" id="VAW51111.1"/>
    </source>
</evidence>